<evidence type="ECO:0000256" key="4">
    <source>
        <dbReference type="ARBA" id="ARBA00011233"/>
    </source>
</evidence>
<evidence type="ECO:0000256" key="6">
    <source>
        <dbReference type="ARBA" id="ARBA00013950"/>
    </source>
</evidence>
<dbReference type="OrthoDB" id="9788537at2"/>
<evidence type="ECO:0000259" key="12">
    <source>
        <dbReference type="PROSITE" id="PS51177"/>
    </source>
</evidence>
<evidence type="ECO:0000256" key="11">
    <source>
        <dbReference type="PROSITE-ProRule" id="PRU00524"/>
    </source>
</evidence>
<dbReference type="SUPFAM" id="SSF63380">
    <property type="entry name" value="Riboflavin synthase domain-like"/>
    <property type="match status" value="2"/>
</dbReference>
<dbReference type="InterPro" id="IPR023366">
    <property type="entry name" value="ATP_synth_asu-like_sf"/>
</dbReference>
<dbReference type="CDD" id="cd00402">
    <property type="entry name" value="Riboflavin_synthase_like"/>
    <property type="match status" value="1"/>
</dbReference>
<evidence type="ECO:0000256" key="9">
    <source>
        <dbReference type="ARBA" id="ARBA00022737"/>
    </source>
</evidence>
<sequence length="218" mass="23458">MFTGIIEAVGTLRQLERRGDDLKVTVASGKLPLADVQLGDSIATNGVCLTVVEKLADGYVADVSGETLARTNFAHYQVGQRVNLERAVTPDTRLGGHLVSGHVDGLATVESVSPRGRAIEYWLRAPSGLGRYIPEKGSVTIDGISLTANEVDGHRFRLTLVPHTVQETTIGELKPGSTVNLEVDLIARYLERLMQPLDDQPDAGGITLEMLAKTGFLK</sequence>
<comment type="subunit">
    <text evidence="4">Homotrimer.</text>
</comment>
<dbReference type="EC" id="2.5.1.9" evidence="5 10"/>
<accession>A0A4U1BDY6</accession>
<dbReference type="InterPro" id="IPR017938">
    <property type="entry name" value="Riboflavin_synthase-like_b-brl"/>
</dbReference>
<dbReference type="RefSeq" id="WP_136852603.1">
    <property type="nucleotide sequence ID" value="NZ_SWCI01000004.1"/>
</dbReference>
<dbReference type="PIRSF" id="PIRSF000498">
    <property type="entry name" value="Riboflavin_syn_A"/>
    <property type="match status" value="1"/>
</dbReference>
<comment type="function">
    <text evidence="2">Catalyzes the dismutation of two molecules of 6,7-dimethyl-8-ribityllumazine, resulting in the formation of riboflavin and 5-amino-6-(D-ribitylamino)uracil.</text>
</comment>
<keyword evidence="9" id="KW-0677">Repeat</keyword>
<evidence type="ECO:0000313" key="14">
    <source>
        <dbReference type="Proteomes" id="UP000305674"/>
    </source>
</evidence>
<dbReference type="AlphaFoldDB" id="A0A4U1BDY6"/>
<dbReference type="NCBIfam" id="NF006767">
    <property type="entry name" value="PRK09289.1"/>
    <property type="match status" value="1"/>
</dbReference>
<dbReference type="GO" id="GO:0004746">
    <property type="term" value="F:riboflavin synthase activity"/>
    <property type="evidence" value="ECO:0007669"/>
    <property type="project" value="UniProtKB-UniRule"/>
</dbReference>
<evidence type="ECO:0000256" key="7">
    <source>
        <dbReference type="ARBA" id="ARBA00022619"/>
    </source>
</evidence>
<feature type="repeat" description="Lumazine-binding" evidence="11">
    <location>
        <begin position="1"/>
        <end position="97"/>
    </location>
</feature>
<dbReference type="NCBIfam" id="NF009566">
    <property type="entry name" value="PRK13020.1"/>
    <property type="match status" value="1"/>
</dbReference>
<dbReference type="EMBL" id="SWCI01000004">
    <property type="protein sequence ID" value="TKB49236.1"/>
    <property type="molecule type" value="Genomic_DNA"/>
</dbReference>
<keyword evidence="14" id="KW-1185">Reference proteome</keyword>
<evidence type="ECO:0000256" key="2">
    <source>
        <dbReference type="ARBA" id="ARBA00002803"/>
    </source>
</evidence>
<dbReference type="NCBIfam" id="TIGR00187">
    <property type="entry name" value="ribE"/>
    <property type="match status" value="1"/>
</dbReference>
<dbReference type="Proteomes" id="UP000305674">
    <property type="component" value="Unassembled WGS sequence"/>
</dbReference>
<dbReference type="PANTHER" id="PTHR21098">
    <property type="entry name" value="RIBOFLAVIN SYNTHASE ALPHA CHAIN"/>
    <property type="match status" value="1"/>
</dbReference>
<comment type="caution">
    <text evidence="13">The sequence shown here is derived from an EMBL/GenBank/DDBJ whole genome shotgun (WGS) entry which is preliminary data.</text>
</comment>
<reference evidence="13 14" key="1">
    <citation type="submission" date="2019-04" db="EMBL/GenBank/DDBJ databases">
        <authorList>
            <person name="Hwang J.C."/>
        </authorList>
    </citation>
    <scope>NUCLEOTIDE SEQUENCE [LARGE SCALE GENOMIC DNA]</scope>
    <source>
        <strain evidence="13 14">IMCC35001</strain>
    </source>
</reference>
<evidence type="ECO:0000256" key="5">
    <source>
        <dbReference type="ARBA" id="ARBA00012827"/>
    </source>
</evidence>
<evidence type="ECO:0000313" key="13">
    <source>
        <dbReference type="EMBL" id="TKB49236.1"/>
    </source>
</evidence>
<feature type="domain" description="Lumazine-binding" evidence="12">
    <location>
        <begin position="1"/>
        <end position="97"/>
    </location>
</feature>
<keyword evidence="8 13" id="KW-0808">Transferase</keyword>
<comment type="pathway">
    <text evidence="3">Cofactor biosynthesis; riboflavin biosynthesis; riboflavin from 2-hydroxy-3-oxobutyl phosphate and 5-amino-6-(D-ribitylamino)uracil: step 2/2.</text>
</comment>
<protein>
    <recommendedName>
        <fullName evidence="6 10">Riboflavin synthase</fullName>
        <ecNumber evidence="5 10">2.5.1.9</ecNumber>
    </recommendedName>
</protein>
<feature type="repeat" description="Lumazine-binding" evidence="11">
    <location>
        <begin position="98"/>
        <end position="194"/>
    </location>
</feature>
<evidence type="ECO:0000256" key="3">
    <source>
        <dbReference type="ARBA" id="ARBA00004887"/>
    </source>
</evidence>
<dbReference type="FunFam" id="2.40.30.20:FF:000003">
    <property type="entry name" value="Riboflavin synthase, alpha subunit"/>
    <property type="match status" value="1"/>
</dbReference>
<keyword evidence="7" id="KW-0686">Riboflavin biosynthesis</keyword>
<organism evidence="13 14">
    <name type="scientific">Ferrimonas sediminicola</name>
    <dbReference type="NCBI Taxonomy" id="2569538"/>
    <lineage>
        <taxon>Bacteria</taxon>
        <taxon>Pseudomonadati</taxon>
        <taxon>Pseudomonadota</taxon>
        <taxon>Gammaproteobacteria</taxon>
        <taxon>Alteromonadales</taxon>
        <taxon>Ferrimonadaceae</taxon>
        <taxon>Ferrimonas</taxon>
    </lineage>
</organism>
<dbReference type="InterPro" id="IPR001783">
    <property type="entry name" value="Lumazine-bd"/>
</dbReference>
<dbReference type="Gene3D" id="2.40.30.20">
    <property type="match status" value="2"/>
</dbReference>
<dbReference type="InterPro" id="IPR026017">
    <property type="entry name" value="Lumazine-bd_dom"/>
</dbReference>
<dbReference type="PROSITE" id="PS51177">
    <property type="entry name" value="LUMAZINE_BIND"/>
    <property type="match status" value="2"/>
</dbReference>
<proteinExistence type="predicted"/>
<gene>
    <name evidence="13" type="ORF">FCL40_07815</name>
</gene>
<dbReference type="Pfam" id="PF00677">
    <property type="entry name" value="Lum_binding"/>
    <property type="match status" value="2"/>
</dbReference>
<name>A0A4U1BDY6_9GAMM</name>
<dbReference type="PANTHER" id="PTHR21098:SF12">
    <property type="entry name" value="RIBOFLAVIN SYNTHASE"/>
    <property type="match status" value="1"/>
</dbReference>
<evidence type="ECO:0000256" key="1">
    <source>
        <dbReference type="ARBA" id="ARBA00000968"/>
    </source>
</evidence>
<comment type="catalytic activity">
    <reaction evidence="1">
        <text>2 6,7-dimethyl-8-(1-D-ribityl)lumazine + H(+) = 5-amino-6-(D-ribitylamino)uracil + riboflavin</text>
        <dbReference type="Rhea" id="RHEA:20772"/>
        <dbReference type="ChEBI" id="CHEBI:15378"/>
        <dbReference type="ChEBI" id="CHEBI:15934"/>
        <dbReference type="ChEBI" id="CHEBI:57986"/>
        <dbReference type="ChEBI" id="CHEBI:58201"/>
        <dbReference type="EC" id="2.5.1.9"/>
    </reaction>
</comment>
<evidence type="ECO:0000256" key="10">
    <source>
        <dbReference type="NCBIfam" id="TIGR00187"/>
    </source>
</evidence>
<evidence type="ECO:0000256" key="8">
    <source>
        <dbReference type="ARBA" id="ARBA00022679"/>
    </source>
</evidence>
<feature type="domain" description="Lumazine-binding" evidence="12">
    <location>
        <begin position="98"/>
        <end position="194"/>
    </location>
</feature>
<dbReference type="GO" id="GO:0009231">
    <property type="term" value="P:riboflavin biosynthetic process"/>
    <property type="evidence" value="ECO:0007669"/>
    <property type="project" value="UniProtKB-KW"/>
</dbReference>
<dbReference type="FunFam" id="2.40.30.20:FF:000004">
    <property type="entry name" value="Riboflavin synthase, alpha subunit"/>
    <property type="match status" value="1"/>
</dbReference>